<keyword evidence="4 8" id="KW-0378">Hydrolase</keyword>
<dbReference type="InterPro" id="IPR005229">
    <property type="entry name" value="YicC/YloC-like"/>
</dbReference>
<dbReference type="RefSeq" id="WP_377602775.1">
    <property type="nucleotide sequence ID" value="NZ_JBHUME010000007.1"/>
</dbReference>
<feature type="domain" description="Endoribonuclease YicC-like C-terminal" evidence="7">
    <location>
        <begin position="177"/>
        <end position="295"/>
    </location>
</feature>
<evidence type="ECO:0000313" key="9">
    <source>
        <dbReference type="Proteomes" id="UP001597541"/>
    </source>
</evidence>
<evidence type="ECO:0000256" key="1">
    <source>
        <dbReference type="ARBA" id="ARBA00001968"/>
    </source>
</evidence>
<evidence type="ECO:0000259" key="7">
    <source>
        <dbReference type="Pfam" id="PF08340"/>
    </source>
</evidence>
<keyword evidence="3" id="KW-0255">Endonuclease</keyword>
<proteinExistence type="inferred from homology"/>
<evidence type="ECO:0000313" key="8">
    <source>
        <dbReference type="EMBL" id="MFD2612916.1"/>
    </source>
</evidence>
<dbReference type="InterPro" id="IPR013527">
    <property type="entry name" value="YicC-like_N"/>
</dbReference>
<feature type="domain" description="Endoribonuclease YicC-like N-terminal" evidence="6">
    <location>
        <begin position="2"/>
        <end position="158"/>
    </location>
</feature>
<dbReference type="EC" id="3.1.-.-" evidence="8"/>
<evidence type="ECO:0000256" key="2">
    <source>
        <dbReference type="ARBA" id="ARBA00022722"/>
    </source>
</evidence>
<evidence type="ECO:0000256" key="3">
    <source>
        <dbReference type="ARBA" id="ARBA00022759"/>
    </source>
</evidence>
<reference evidence="9" key="1">
    <citation type="journal article" date="2019" name="Int. J. Syst. Evol. Microbiol.">
        <title>The Global Catalogue of Microorganisms (GCM) 10K type strain sequencing project: providing services to taxonomists for standard genome sequencing and annotation.</title>
        <authorList>
            <consortium name="The Broad Institute Genomics Platform"/>
            <consortium name="The Broad Institute Genome Sequencing Center for Infectious Disease"/>
            <person name="Wu L."/>
            <person name="Ma J."/>
        </authorList>
    </citation>
    <scope>NUCLEOTIDE SEQUENCE [LARGE SCALE GENOMIC DNA]</scope>
    <source>
        <strain evidence="9">KCTC 3950</strain>
    </source>
</reference>
<name>A0ABW5PDC1_9BACL</name>
<comment type="similarity">
    <text evidence="5">Belongs to the YicC/YloC family.</text>
</comment>
<keyword evidence="2" id="KW-0540">Nuclease</keyword>
<dbReference type="GO" id="GO:0016787">
    <property type="term" value="F:hydrolase activity"/>
    <property type="evidence" value="ECO:0007669"/>
    <property type="project" value="UniProtKB-KW"/>
</dbReference>
<dbReference type="InterPro" id="IPR013551">
    <property type="entry name" value="YicC-like_C"/>
</dbReference>
<dbReference type="EMBL" id="JBHUME010000007">
    <property type="protein sequence ID" value="MFD2612916.1"/>
    <property type="molecule type" value="Genomic_DNA"/>
</dbReference>
<dbReference type="Pfam" id="PF08340">
    <property type="entry name" value="YicC-like_C"/>
    <property type="match status" value="1"/>
</dbReference>
<accession>A0ABW5PDC1</accession>
<evidence type="ECO:0000259" key="6">
    <source>
        <dbReference type="Pfam" id="PF03755"/>
    </source>
</evidence>
<dbReference type="NCBIfam" id="TIGR00255">
    <property type="entry name" value="YicC/YloC family endoribonuclease"/>
    <property type="match status" value="1"/>
</dbReference>
<dbReference type="Pfam" id="PF03755">
    <property type="entry name" value="YicC-like_N"/>
    <property type="match status" value="1"/>
</dbReference>
<evidence type="ECO:0000256" key="4">
    <source>
        <dbReference type="ARBA" id="ARBA00022801"/>
    </source>
</evidence>
<dbReference type="Proteomes" id="UP001597541">
    <property type="component" value="Unassembled WGS sequence"/>
</dbReference>
<gene>
    <name evidence="8" type="ORF">ACFSUF_10835</name>
</gene>
<keyword evidence="9" id="KW-1185">Reference proteome</keyword>
<evidence type="ECO:0000256" key="5">
    <source>
        <dbReference type="ARBA" id="ARBA00035648"/>
    </source>
</evidence>
<organism evidence="8 9">
    <name type="scientific">Paenibacillus gansuensis</name>
    <dbReference type="NCBI Taxonomy" id="306542"/>
    <lineage>
        <taxon>Bacteria</taxon>
        <taxon>Bacillati</taxon>
        <taxon>Bacillota</taxon>
        <taxon>Bacilli</taxon>
        <taxon>Bacillales</taxon>
        <taxon>Paenibacillaceae</taxon>
        <taxon>Paenibacillus</taxon>
    </lineage>
</organism>
<dbReference type="PANTHER" id="PTHR30636:SF3">
    <property type="entry name" value="UPF0701 PROTEIN YICC"/>
    <property type="match status" value="1"/>
</dbReference>
<protein>
    <submittedName>
        <fullName evidence="8">YicC/YloC family endoribonuclease</fullName>
        <ecNumber evidence="8">3.1.-.-</ecNumber>
    </submittedName>
</protein>
<sequence>MIYSMTGFGQADRPIGEYHLRVEAKSVNHRYSEVTVRIPREVMKYEDLVKKTVLRDVKRGRVDVFVAIERSASAIRRAEPNWPLLDGYIEAAKQIKERYGIGRLPEVSELMQLPDALLFPESQSADETGVWEEAITECTSEAVRNLQHMRRKEGASLELDLAERLQALISSHGQLVKTAPSVASEYRERLIRKLADCVPDEQGQLDQRLLTEVAIFAERSSIDEELTRLNSHFKQYADLLTEPNPVGRKLDFLLQEMNREVNTVGSKANHSELTRIVVEMKAELEKIREQVQNIE</sequence>
<comment type="caution">
    <text evidence="8">The sequence shown here is derived from an EMBL/GenBank/DDBJ whole genome shotgun (WGS) entry which is preliminary data.</text>
</comment>
<dbReference type="PANTHER" id="PTHR30636">
    <property type="entry name" value="UPF0701 PROTEIN YICC"/>
    <property type="match status" value="1"/>
</dbReference>
<comment type="cofactor">
    <cofactor evidence="1">
        <name>a divalent metal cation</name>
        <dbReference type="ChEBI" id="CHEBI:60240"/>
    </cofactor>
</comment>